<dbReference type="InterPro" id="IPR025874">
    <property type="entry name" value="DZR"/>
</dbReference>
<evidence type="ECO:0000259" key="2">
    <source>
        <dbReference type="Pfam" id="PF12773"/>
    </source>
</evidence>
<reference evidence="3 4" key="1">
    <citation type="submission" date="2018-03" db="EMBL/GenBank/DDBJ databases">
        <title>Aerobic endospore-forming bacteria genome sequencing and assembly.</title>
        <authorList>
            <person name="Cavalcante D.A."/>
            <person name="Driks A."/>
            <person name="Putonti C."/>
            <person name="De-Souza M.T."/>
        </authorList>
    </citation>
    <scope>NUCLEOTIDE SEQUENCE [LARGE SCALE GENOMIC DNA]</scope>
    <source>
        <strain evidence="3 4">SDF0028</strain>
    </source>
</reference>
<accession>A0ABY3AVG5</accession>
<name>A0ABY3AVG5_PAEPP</name>
<keyword evidence="1" id="KW-0175">Coiled coil</keyword>
<gene>
    <name evidence="3" type="ORF">C7Y44_03295</name>
</gene>
<dbReference type="Pfam" id="PF12773">
    <property type="entry name" value="DZR"/>
    <property type="match status" value="1"/>
</dbReference>
<dbReference type="EMBL" id="SADY01000001">
    <property type="protein sequence ID" value="TQR46694.1"/>
    <property type="molecule type" value="Genomic_DNA"/>
</dbReference>
<comment type="caution">
    <text evidence="3">The sequence shown here is derived from an EMBL/GenBank/DDBJ whole genome shotgun (WGS) entry which is preliminary data.</text>
</comment>
<keyword evidence="4" id="KW-1185">Reference proteome</keyword>
<evidence type="ECO:0000313" key="4">
    <source>
        <dbReference type="Proteomes" id="UP000316208"/>
    </source>
</evidence>
<protein>
    <submittedName>
        <fullName evidence="3">Zinc ribbon domain-containing protein</fullName>
    </submittedName>
</protein>
<evidence type="ECO:0000256" key="1">
    <source>
        <dbReference type="SAM" id="Coils"/>
    </source>
</evidence>
<dbReference type="Proteomes" id="UP000316208">
    <property type="component" value="Unassembled WGS sequence"/>
</dbReference>
<feature type="coiled-coil region" evidence="1">
    <location>
        <begin position="64"/>
        <end position="98"/>
    </location>
</feature>
<proteinExistence type="predicted"/>
<organism evidence="3 4">
    <name type="scientific">Paenibacillus popilliae</name>
    <name type="common">Bacillus popilliae</name>
    <dbReference type="NCBI Taxonomy" id="78057"/>
    <lineage>
        <taxon>Bacteria</taxon>
        <taxon>Bacillati</taxon>
        <taxon>Bacillota</taxon>
        <taxon>Bacilli</taxon>
        <taxon>Bacillales</taxon>
        <taxon>Paenibacillaceae</taxon>
        <taxon>Paenibacillus</taxon>
    </lineage>
</organism>
<feature type="domain" description="DZANK-type" evidence="2">
    <location>
        <begin position="101"/>
        <end position="158"/>
    </location>
</feature>
<sequence length="163" mass="18205">MERITVSSFFDKLKQGAAEAGKKAQSTIEVNRLKFQISSKEKEITGIYSRMGECVYHAMQNGTIEEISDQLLLFSEQINQKKAEVQDVENRIRTVQNEKLCPSCSKPATLDTKFCSGCGHHFVGHFSEEEVVDIKVMVVCPVCQVASDKGSSFCAECGHKFEE</sequence>
<evidence type="ECO:0000313" key="3">
    <source>
        <dbReference type="EMBL" id="TQR46694.1"/>
    </source>
</evidence>